<proteinExistence type="predicted"/>
<dbReference type="PROSITE" id="PS51178">
    <property type="entry name" value="PASTA"/>
    <property type="match status" value="3"/>
</dbReference>
<feature type="domain" description="PASTA" evidence="2">
    <location>
        <begin position="337"/>
        <end position="404"/>
    </location>
</feature>
<dbReference type="Pfam" id="PF03793">
    <property type="entry name" value="PASTA"/>
    <property type="match status" value="3"/>
</dbReference>
<organism evidence="3 4">
    <name type="scientific">Sphaerisporangium rubeum</name>
    <dbReference type="NCBI Taxonomy" id="321317"/>
    <lineage>
        <taxon>Bacteria</taxon>
        <taxon>Bacillati</taxon>
        <taxon>Actinomycetota</taxon>
        <taxon>Actinomycetes</taxon>
        <taxon>Streptosporangiales</taxon>
        <taxon>Streptosporangiaceae</taxon>
        <taxon>Sphaerisporangium</taxon>
    </lineage>
</organism>
<evidence type="ECO:0000313" key="3">
    <source>
        <dbReference type="EMBL" id="MBB6474850.1"/>
    </source>
</evidence>
<sequence>MNLAVGKETLEVVQVGPDSVWVVNNDTGVATRLPTDTLKPDRTERHPDAKGQLDLTTGGGETYTVDHRNGRLRKLDGKRGQPGEVTTPPVTAAVVDSKGTAWALSVTNGELLEIDGTTVKGRQRVTEPGESAALTLVSDLPVVYRQATGQAALHDAGGLRRQVDLGARDGLVSQPGTASPVVAVVVPSTGVLTTGDFNSRQARNIRLPGRAGHTFAAPVVHHGRVYVPDFTDLQVLIADLATGEVRAEKVPSPSNEFQLTVRDERVWVNDPQSTVTLTFDASGKKTSIDTSGEGGPSDKPLPTPTPTVQQDEQPPPARPVTPVTTAPRVSRPSAAPTPKDEVVPDVVGKPREQACARLRPKFRCLAVAESGEDAQGDTGVVLATDPPAGTRAARGSAVTVRYRGPVTVPAVVGVPAAQACEAVLKARLKCAQSAEGLAKAATQVGVVTKQDPKPDTPAATGTTVTVVSPAQVEVGSLQGRPVAEACAAVQQAGLACAQQEAGRGAPTGVVQTQTPAAGAGLAPGGTVTVTYLGEPLVPNLVGQAPDAACALLRQEALECAPNDNEITLDLNKVIKQDPPPGGRLAAGTKVTYTYESTAPTDLLRYKAPAPGRANFISPGGAGPAGWSSQSTLGKVYQPDQVNSVPGLVPIYRFSCQKAAQCHEPGSYYFSPGAGEHAGFVAEGPAFACFSDKPAGTKELFALMNGEGTWVWAVPGSFEYNHFKSTGFGGREFRICNIW</sequence>
<feature type="region of interest" description="Disordered" evidence="1">
    <location>
        <begin position="279"/>
        <end position="344"/>
    </location>
</feature>
<gene>
    <name evidence="3" type="ORF">BJ992_004281</name>
</gene>
<evidence type="ECO:0000256" key="1">
    <source>
        <dbReference type="SAM" id="MobiDB-lite"/>
    </source>
</evidence>
<dbReference type="Proteomes" id="UP000555564">
    <property type="component" value="Unassembled WGS sequence"/>
</dbReference>
<dbReference type="AlphaFoldDB" id="A0A7X0IGY2"/>
<keyword evidence="4" id="KW-1185">Reference proteome</keyword>
<accession>A0A7X0IGY2</accession>
<feature type="compositionally biased region" description="Basic and acidic residues" evidence="1">
    <location>
        <begin position="38"/>
        <end position="51"/>
    </location>
</feature>
<feature type="region of interest" description="Disordered" evidence="1">
    <location>
        <begin position="34"/>
        <end position="88"/>
    </location>
</feature>
<feature type="domain" description="PASTA" evidence="2">
    <location>
        <begin position="534"/>
        <end position="596"/>
    </location>
</feature>
<protein>
    <submittedName>
        <fullName evidence="3">Beta-lactam-binding protein with PASTA domain</fullName>
    </submittedName>
</protein>
<dbReference type="SUPFAM" id="SSF75011">
    <property type="entry name" value="3-carboxy-cis,cis-mucoante lactonizing enzyme"/>
    <property type="match status" value="1"/>
</dbReference>
<evidence type="ECO:0000313" key="4">
    <source>
        <dbReference type="Proteomes" id="UP000555564"/>
    </source>
</evidence>
<dbReference type="CDD" id="cd06577">
    <property type="entry name" value="PASTA_pknB"/>
    <property type="match status" value="3"/>
</dbReference>
<dbReference type="RefSeq" id="WP_184983714.1">
    <property type="nucleotide sequence ID" value="NZ_BAAALO010000038.1"/>
</dbReference>
<feature type="compositionally biased region" description="Low complexity" evidence="1">
    <location>
        <begin position="320"/>
        <end position="332"/>
    </location>
</feature>
<reference evidence="3 4" key="1">
    <citation type="submission" date="2020-08" db="EMBL/GenBank/DDBJ databases">
        <title>Sequencing the genomes of 1000 actinobacteria strains.</title>
        <authorList>
            <person name="Klenk H.-P."/>
        </authorList>
    </citation>
    <scope>NUCLEOTIDE SEQUENCE [LARGE SCALE GENOMIC DNA]</scope>
    <source>
        <strain evidence="3 4">DSM 44936</strain>
    </source>
</reference>
<feature type="domain" description="PASTA" evidence="2">
    <location>
        <begin position="468"/>
        <end position="533"/>
    </location>
</feature>
<dbReference type="Gene3D" id="3.30.10.20">
    <property type="match status" value="4"/>
</dbReference>
<dbReference type="EMBL" id="JACHIU010000001">
    <property type="protein sequence ID" value="MBB6474850.1"/>
    <property type="molecule type" value="Genomic_DNA"/>
</dbReference>
<dbReference type="InterPro" id="IPR005543">
    <property type="entry name" value="PASTA_dom"/>
</dbReference>
<feature type="compositionally biased region" description="Basic and acidic residues" evidence="1">
    <location>
        <begin position="64"/>
        <end position="81"/>
    </location>
</feature>
<dbReference type="SMART" id="SM00740">
    <property type="entry name" value="PASTA"/>
    <property type="match status" value="3"/>
</dbReference>
<evidence type="ECO:0000259" key="2">
    <source>
        <dbReference type="PROSITE" id="PS51178"/>
    </source>
</evidence>
<name>A0A7X0IGY2_9ACTN</name>
<comment type="caution">
    <text evidence="3">The sequence shown here is derived from an EMBL/GenBank/DDBJ whole genome shotgun (WGS) entry which is preliminary data.</text>
</comment>